<reference evidence="1 2" key="1">
    <citation type="journal article" date="2017" name="Antonie Van Leeuwenhoek">
        <title>Rhizobium rhizosphaerae sp. nov., a novel species isolated from rice rhizosphere.</title>
        <authorList>
            <person name="Zhao J.J."/>
            <person name="Zhang J."/>
            <person name="Zhang R.J."/>
            <person name="Zhang C.W."/>
            <person name="Yin H.Q."/>
            <person name="Zhang X.X."/>
        </authorList>
    </citation>
    <scope>NUCLEOTIDE SEQUENCE [LARGE SCALE GENOMIC DNA]</scope>
    <source>
        <strain evidence="1 2">BSs20135</strain>
    </source>
</reference>
<evidence type="ECO:0000313" key="2">
    <source>
        <dbReference type="Proteomes" id="UP000006327"/>
    </source>
</evidence>
<organism evidence="1 2">
    <name type="scientific">Paraglaciecola arctica BSs20135</name>
    <dbReference type="NCBI Taxonomy" id="493475"/>
    <lineage>
        <taxon>Bacteria</taxon>
        <taxon>Pseudomonadati</taxon>
        <taxon>Pseudomonadota</taxon>
        <taxon>Gammaproteobacteria</taxon>
        <taxon>Alteromonadales</taxon>
        <taxon>Alteromonadaceae</taxon>
        <taxon>Paraglaciecola</taxon>
    </lineage>
</organism>
<accession>K6ZE03</accession>
<proteinExistence type="predicted"/>
<dbReference type="AlphaFoldDB" id="K6ZE03"/>
<protein>
    <submittedName>
        <fullName evidence="1">Uncharacterized protein</fullName>
    </submittedName>
</protein>
<evidence type="ECO:0000313" key="1">
    <source>
        <dbReference type="EMBL" id="GAC21650.1"/>
    </source>
</evidence>
<comment type="caution">
    <text evidence="1">The sequence shown here is derived from an EMBL/GenBank/DDBJ whole genome shotgun (WGS) entry which is preliminary data.</text>
</comment>
<keyword evidence="2" id="KW-1185">Reference proteome</keyword>
<dbReference type="Proteomes" id="UP000006327">
    <property type="component" value="Unassembled WGS sequence"/>
</dbReference>
<gene>
    <name evidence="1" type="ORF">GARC_4712</name>
</gene>
<dbReference type="STRING" id="493475.GARC_4712"/>
<dbReference type="EMBL" id="BAEO01000064">
    <property type="protein sequence ID" value="GAC21650.1"/>
    <property type="molecule type" value="Genomic_DNA"/>
</dbReference>
<sequence>MYSIATSKKLEVLTEDVSENYRYEWVSDNDKTEFAIQDANNGENRASIETTLDDESDYWVVAWQDGQSRTVNIFEKEQAPEAGRYKVRVFADGAYTISIAGADLAATVQGDVSGGYSIANCDDLTIADTEIDICTLGTAGKSYLVTYIESGQFFVSQE</sequence>
<name>K6ZE03_9ALTE</name>